<evidence type="ECO:0000313" key="3">
    <source>
        <dbReference type="EMBL" id="KAF3066130.1"/>
    </source>
</evidence>
<name>A0A9P4X7W1_9HYPO</name>
<dbReference type="Gene3D" id="3.30.360.10">
    <property type="entry name" value="Dihydrodipicolinate Reductase, domain 2"/>
    <property type="match status" value="1"/>
</dbReference>
<evidence type="ECO:0008006" key="5">
    <source>
        <dbReference type="Google" id="ProtNLM"/>
    </source>
</evidence>
<dbReference type="PANTHER" id="PTHR43377:SF12">
    <property type="entry name" value="BINDING ROSSMANN FOLD OXIDOREDUCTASE, PUTATIVE (AFU_ORTHOLOGUE AFUA_3G11840)-RELATED"/>
    <property type="match status" value="1"/>
</dbReference>
<organism evidence="3 4">
    <name type="scientific">Trichoderma lentiforme</name>
    <dbReference type="NCBI Taxonomy" id="1567552"/>
    <lineage>
        <taxon>Eukaryota</taxon>
        <taxon>Fungi</taxon>
        <taxon>Dikarya</taxon>
        <taxon>Ascomycota</taxon>
        <taxon>Pezizomycotina</taxon>
        <taxon>Sordariomycetes</taxon>
        <taxon>Hypocreomycetidae</taxon>
        <taxon>Hypocreales</taxon>
        <taxon>Hypocreaceae</taxon>
        <taxon>Trichoderma</taxon>
    </lineage>
</organism>
<evidence type="ECO:0000259" key="2">
    <source>
        <dbReference type="Pfam" id="PF02894"/>
    </source>
</evidence>
<dbReference type="Pfam" id="PF01408">
    <property type="entry name" value="GFO_IDH_MocA"/>
    <property type="match status" value="1"/>
</dbReference>
<comment type="caution">
    <text evidence="3">The sequence shown here is derived from an EMBL/GenBank/DDBJ whole genome shotgun (WGS) entry which is preliminary data.</text>
</comment>
<feature type="domain" description="Gfo/Idh/MocA-like oxidoreductase N-terminal" evidence="1">
    <location>
        <begin position="8"/>
        <end position="145"/>
    </location>
</feature>
<accession>A0A9P4X7W1</accession>
<protein>
    <recommendedName>
        <fullName evidence="5">Streptomycin biosynthesis protein StrI</fullName>
    </recommendedName>
</protein>
<dbReference type="InterPro" id="IPR051450">
    <property type="entry name" value="Gfo/Idh/MocA_Oxidoreductases"/>
</dbReference>
<evidence type="ECO:0000259" key="1">
    <source>
        <dbReference type="Pfam" id="PF01408"/>
    </source>
</evidence>
<reference evidence="3 4" key="1">
    <citation type="submission" date="2018-06" db="EMBL/GenBank/DDBJ databases">
        <title>Genome analysis of cellulolytic fungus Trichoderma lentiforme CFAM-422.</title>
        <authorList>
            <person name="Steindorff A.S."/>
            <person name="Formighieri E.F."/>
            <person name="Midorikawa G.E.O."/>
            <person name="Tamietti M.S."/>
            <person name="Ramos E.Z."/>
            <person name="Silva A.S."/>
            <person name="Bon E.P.S."/>
            <person name="Mendes T.D."/>
            <person name="Damaso M.C.T."/>
            <person name="Favaro L.C.L."/>
        </authorList>
    </citation>
    <scope>NUCLEOTIDE SEQUENCE [LARGE SCALE GENOMIC DNA]</scope>
    <source>
        <strain evidence="3 4">CFAM-422</strain>
    </source>
</reference>
<dbReference type="EMBL" id="QLNT01000017">
    <property type="protein sequence ID" value="KAF3066130.1"/>
    <property type="molecule type" value="Genomic_DNA"/>
</dbReference>
<dbReference type="SUPFAM" id="SSF55347">
    <property type="entry name" value="Glyceraldehyde-3-phosphate dehydrogenase-like, C-terminal domain"/>
    <property type="match status" value="1"/>
</dbReference>
<dbReference type="GO" id="GO:0000166">
    <property type="term" value="F:nucleotide binding"/>
    <property type="evidence" value="ECO:0007669"/>
    <property type="project" value="InterPro"/>
</dbReference>
<dbReference type="Pfam" id="PF02894">
    <property type="entry name" value="GFO_IDH_MocA_C"/>
    <property type="match status" value="1"/>
</dbReference>
<dbReference type="InterPro" id="IPR036291">
    <property type="entry name" value="NAD(P)-bd_dom_sf"/>
</dbReference>
<dbReference type="PANTHER" id="PTHR43377">
    <property type="entry name" value="BILIVERDIN REDUCTASE A"/>
    <property type="match status" value="1"/>
</dbReference>
<proteinExistence type="predicted"/>
<feature type="domain" description="Gfo/Idh/MocA-like oxidoreductase C-terminal" evidence="2">
    <location>
        <begin position="167"/>
        <end position="393"/>
    </location>
</feature>
<dbReference type="InterPro" id="IPR000683">
    <property type="entry name" value="Gfo/Idh/MocA-like_OxRdtase_N"/>
</dbReference>
<sequence length="458" mass="51496">MAVSPVTLLVLGAGNRGRAYAKYARDNPNLAQVVAVAEPRPERRRVFSKPHHIPEELQFDDWRAPLARGKIADAVIIAILFCFKFEREEDWDIPRDGINTRIIQDNLHLEAVAEYSKQGYHILCEKPMATNVADCIKMFQEITRLSTPKVFGVGHVLRYSPYNQAVKDVIDSGALGEIINIQHIEPVGSRHFAHSYVRGNWHKEADSTFALMAKCCHDIDILSFYLSGLKPLKVHSFGSLSHFKKSKKPLEAGDAISCLDCPYESQCAWSAKKIYLETLGREVKQYSQKIVDAEIPDIENVTAVLKSTAYGRCVYECDNDVVDHQVVNIEYEGGVTASMTMSAFTESECFRGTRIQGTKGELIGDMITFDVFDFADRTKKYYTPRQDGGNHGGGDRGIAEAFVASVANNRQEELRVTPREILDSHLLVFAAEKARREERVINFTQFEEDCMLGKDVGF</sequence>
<dbReference type="Gene3D" id="3.40.50.720">
    <property type="entry name" value="NAD(P)-binding Rossmann-like Domain"/>
    <property type="match status" value="2"/>
</dbReference>
<dbReference type="AlphaFoldDB" id="A0A9P4X7W1"/>
<dbReference type="InterPro" id="IPR004104">
    <property type="entry name" value="Gfo/Idh/MocA-like_OxRdtase_C"/>
</dbReference>
<keyword evidence="4" id="KW-1185">Reference proteome</keyword>
<dbReference type="Proteomes" id="UP000801864">
    <property type="component" value="Unassembled WGS sequence"/>
</dbReference>
<gene>
    <name evidence="3" type="ORF">CFAM422_009201</name>
</gene>
<dbReference type="SUPFAM" id="SSF51735">
    <property type="entry name" value="NAD(P)-binding Rossmann-fold domains"/>
    <property type="match status" value="1"/>
</dbReference>
<evidence type="ECO:0000313" key="4">
    <source>
        <dbReference type="Proteomes" id="UP000801864"/>
    </source>
</evidence>